<keyword evidence="4" id="KW-0007">Acetylation</keyword>
<comment type="similarity">
    <text evidence="2">Belongs to the troponin T family.</text>
</comment>
<evidence type="ECO:0000256" key="4">
    <source>
        <dbReference type="ARBA" id="ARBA00022990"/>
    </source>
</evidence>
<dbReference type="GO" id="GO:0060048">
    <property type="term" value="P:cardiac muscle contraction"/>
    <property type="evidence" value="ECO:0007669"/>
    <property type="project" value="TreeGrafter"/>
</dbReference>
<feature type="region of interest" description="Disordered" evidence="6">
    <location>
        <begin position="166"/>
        <end position="263"/>
    </location>
</feature>
<sequence>MWPKLTISQPPLIELIEPPRAICTVASNQPSTLHIFPSNPLQSRAETESHARWLSSLLARCAKDDPLDLQNTRADLSPNMSNTEEVLYEENEEEEEQEVEQEEEEGVAMEHGEEEDAKPKPKSFLPPMVPPKIPDGEKVDFDDIHRKRMEKDLTELQSLIEAHFESRKKEEEELISLSSRMEKRRTERAEQQRIRAEKEREHQNRLAEEKARKEEEEAKKKAEEDAKKKKVLTGLQFTGYMQKTDRRGVPRKQTEREKKRKILSERRKELNVEDLNAEKLRYSAQVTVLRNRISDHQIITKGPRSKRGLRK</sequence>
<evidence type="ECO:0000256" key="2">
    <source>
        <dbReference type="ARBA" id="ARBA00008330"/>
    </source>
</evidence>
<dbReference type="Gene3D" id="1.20.5.350">
    <property type="match status" value="1"/>
</dbReference>
<protein>
    <submittedName>
        <fullName evidence="7">Uncharacterized protein</fullName>
    </submittedName>
</protein>
<keyword evidence="3" id="KW-0597">Phosphoprotein</keyword>
<feature type="region of interest" description="Disordered" evidence="6">
    <location>
        <begin position="88"/>
        <end position="139"/>
    </location>
</feature>
<dbReference type="GO" id="GO:0006937">
    <property type="term" value="P:regulation of muscle contraction"/>
    <property type="evidence" value="ECO:0007669"/>
    <property type="project" value="InterPro"/>
</dbReference>
<proteinExistence type="inferred from homology"/>
<comment type="function">
    <text evidence="1">Troponin T is the tropomyosin-binding subunit of troponin, the thin filament regulatory complex which confers calcium-sensitivity to striated muscle actomyosin ATPase activity.</text>
</comment>
<dbReference type="InterPro" id="IPR001978">
    <property type="entry name" value="Troponin"/>
</dbReference>
<feature type="compositionally biased region" description="Acidic residues" evidence="6">
    <location>
        <begin position="88"/>
        <end position="116"/>
    </location>
</feature>
<feature type="compositionally biased region" description="Basic and acidic residues" evidence="6">
    <location>
        <begin position="243"/>
        <end position="263"/>
    </location>
</feature>
<dbReference type="SUPFAM" id="SSF90250">
    <property type="entry name" value="Troponin coil-coiled subunits"/>
    <property type="match status" value="1"/>
</dbReference>
<keyword evidence="5" id="KW-0514">Muscle protein</keyword>
<evidence type="ECO:0000313" key="7">
    <source>
        <dbReference type="EMBL" id="KAF4078993.1"/>
    </source>
</evidence>
<dbReference type="PANTHER" id="PTHR11521:SF5">
    <property type="entry name" value="TROPONIN T, CARDIAC MUSCLE"/>
    <property type="match status" value="1"/>
</dbReference>
<dbReference type="GO" id="GO:0031013">
    <property type="term" value="F:troponin I binding"/>
    <property type="evidence" value="ECO:0007669"/>
    <property type="project" value="TreeGrafter"/>
</dbReference>
<dbReference type="GO" id="GO:0005523">
    <property type="term" value="F:tropomyosin binding"/>
    <property type="evidence" value="ECO:0007669"/>
    <property type="project" value="TreeGrafter"/>
</dbReference>
<dbReference type="AlphaFoldDB" id="A0A7J6A881"/>
<accession>A0A7J6A881</accession>
<evidence type="ECO:0000313" key="8">
    <source>
        <dbReference type="Proteomes" id="UP000593565"/>
    </source>
</evidence>
<dbReference type="InterPro" id="IPR038077">
    <property type="entry name" value="Troponin_sf"/>
</dbReference>
<dbReference type="Proteomes" id="UP000593565">
    <property type="component" value="Unassembled WGS sequence"/>
</dbReference>
<dbReference type="GO" id="GO:0005861">
    <property type="term" value="C:troponin complex"/>
    <property type="evidence" value="ECO:0007669"/>
    <property type="project" value="InterPro"/>
</dbReference>
<gene>
    <name evidence="7" type="ORF">AMELA_G00188010</name>
</gene>
<dbReference type="GO" id="GO:0030172">
    <property type="term" value="F:troponin C binding"/>
    <property type="evidence" value="ECO:0007669"/>
    <property type="project" value="TreeGrafter"/>
</dbReference>
<comment type="caution">
    <text evidence="7">The sequence shown here is derived from an EMBL/GenBank/DDBJ whole genome shotgun (WGS) entry which is preliminary data.</text>
</comment>
<name>A0A7J6A881_AMEME</name>
<dbReference type="EMBL" id="JAAGNN010000016">
    <property type="protein sequence ID" value="KAF4078993.1"/>
    <property type="molecule type" value="Genomic_DNA"/>
</dbReference>
<evidence type="ECO:0000256" key="3">
    <source>
        <dbReference type="ARBA" id="ARBA00022553"/>
    </source>
</evidence>
<keyword evidence="8" id="KW-1185">Reference proteome</keyword>
<evidence type="ECO:0000256" key="6">
    <source>
        <dbReference type="SAM" id="MobiDB-lite"/>
    </source>
</evidence>
<dbReference type="GO" id="GO:0045214">
    <property type="term" value="P:sarcomere organization"/>
    <property type="evidence" value="ECO:0007669"/>
    <property type="project" value="TreeGrafter"/>
</dbReference>
<dbReference type="InterPro" id="IPR027707">
    <property type="entry name" value="TNNT"/>
</dbReference>
<organism evidence="7 8">
    <name type="scientific">Ameiurus melas</name>
    <name type="common">Black bullhead</name>
    <name type="synonym">Silurus melas</name>
    <dbReference type="NCBI Taxonomy" id="219545"/>
    <lineage>
        <taxon>Eukaryota</taxon>
        <taxon>Metazoa</taxon>
        <taxon>Chordata</taxon>
        <taxon>Craniata</taxon>
        <taxon>Vertebrata</taxon>
        <taxon>Euteleostomi</taxon>
        <taxon>Actinopterygii</taxon>
        <taxon>Neopterygii</taxon>
        <taxon>Teleostei</taxon>
        <taxon>Ostariophysi</taxon>
        <taxon>Siluriformes</taxon>
        <taxon>Ictaluridae</taxon>
        <taxon>Ameiurus</taxon>
    </lineage>
</organism>
<reference evidence="7 8" key="1">
    <citation type="submission" date="2020-02" db="EMBL/GenBank/DDBJ databases">
        <title>A chromosome-scale genome assembly of the black bullhead catfish (Ameiurus melas).</title>
        <authorList>
            <person name="Wen M."/>
            <person name="Zham M."/>
            <person name="Cabau C."/>
            <person name="Klopp C."/>
            <person name="Donnadieu C."/>
            <person name="Roques C."/>
            <person name="Bouchez O."/>
            <person name="Lampietro C."/>
            <person name="Jouanno E."/>
            <person name="Herpin A."/>
            <person name="Louis A."/>
            <person name="Berthelot C."/>
            <person name="Parey E."/>
            <person name="Roest-Crollius H."/>
            <person name="Braasch I."/>
            <person name="Postlethwait J."/>
            <person name="Robinson-Rechavi M."/>
            <person name="Echchiki A."/>
            <person name="Begum T."/>
            <person name="Montfort J."/>
            <person name="Schartl M."/>
            <person name="Bobe J."/>
            <person name="Guiguen Y."/>
        </authorList>
    </citation>
    <scope>NUCLEOTIDE SEQUENCE [LARGE SCALE GENOMIC DNA]</scope>
    <source>
        <strain evidence="7">M_S1</strain>
        <tissue evidence="7">Blood</tissue>
    </source>
</reference>
<dbReference type="Pfam" id="PF00992">
    <property type="entry name" value="Troponin"/>
    <property type="match status" value="1"/>
</dbReference>
<dbReference type="PANTHER" id="PTHR11521">
    <property type="entry name" value="TROPONIN T"/>
    <property type="match status" value="1"/>
</dbReference>
<evidence type="ECO:0000256" key="1">
    <source>
        <dbReference type="ARBA" id="ARBA00003363"/>
    </source>
</evidence>
<evidence type="ECO:0000256" key="5">
    <source>
        <dbReference type="ARBA" id="ARBA00023179"/>
    </source>
</evidence>
<feature type="compositionally biased region" description="Basic and acidic residues" evidence="6">
    <location>
        <begin position="180"/>
        <end position="227"/>
    </location>
</feature>